<comment type="caution">
    <text evidence="4">The sequence shown here is derived from an EMBL/GenBank/DDBJ whole genome shotgun (WGS) entry which is preliminary data.</text>
</comment>
<feature type="compositionally biased region" description="Low complexity" evidence="2">
    <location>
        <begin position="693"/>
        <end position="720"/>
    </location>
</feature>
<feature type="compositionally biased region" description="Polar residues" evidence="2">
    <location>
        <begin position="175"/>
        <end position="190"/>
    </location>
</feature>
<dbReference type="PANTHER" id="PTHR10881:SF46">
    <property type="entry name" value="GOLGIN SUBFAMILY A MEMBER 2"/>
    <property type="match status" value="1"/>
</dbReference>
<reference evidence="4 5" key="1">
    <citation type="submission" date="2019-07" db="EMBL/GenBank/DDBJ databases">
        <title>Draft genome assembly of a fouling barnacle, Amphibalanus amphitrite (Darwin, 1854): The first reference genome for Thecostraca.</title>
        <authorList>
            <person name="Kim W."/>
        </authorList>
    </citation>
    <scope>NUCLEOTIDE SEQUENCE [LARGE SCALE GENOMIC DNA]</scope>
    <source>
        <strain evidence="4">SNU_AA5</strain>
        <tissue evidence="4">Soma without cirri and trophi</tissue>
    </source>
</reference>
<feature type="compositionally biased region" description="Low complexity" evidence="2">
    <location>
        <begin position="118"/>
        <end position="134"/>
    </location>
</feature>
<dbReference type="EMBL" id="VIIS01000621">
    <property type="protein sequence ID" value="KAF0306946.1"/>
    <property type="molecule type" value="Genomic_DNA"/>
</dbReference>
<feature type="region of interest" description="Disordered" evidence="2">
    <location>
        <begin position="693"/>
        <end position="734"/>
    </location>
</feature>
<feature type="domain" description="Golgin subfamily A conserved" evidence="3">
    <location>
        <begin position="431"/>
        <end position="668"/>
    </location>
</feature>
<dbReference type="InterPro" id="IPR043976">
    <property type="entry name" value="GOLGA_cons_dom"/>
</dbReference>
<dbReference type="Pfam" id="PF15070">
    <property type="entry name" value="GOLGA2L5"/>
    <property type="match status" value="2"/>
</dbReference>
<organism evidence="4 5">
    <name type="scientific">Amphibalanus amphitrite</name>
    <name type="common">Striped barnacle</name>
    <name type="synonym">Balanus amphitrite</name>
    <dbReference type="NCBI Taxonomy" id="1232801"/>
    <lineage>
        <taxon>Eukaryota</taxon>
        <taxon>Metazoa</taxon>
        <taxon>Ecdysozoa</taxon>
        <taxon>Arthropoda</taxon>
        <taxon>Crustacea</taxon>
        <taxon>Multicrustacea</taxon>
        <taxon>Cirripedia</taxon>
        <taxon>Thoracica</taxon>
        <taxon>Thoracicalcarea</taxon>
        <taxon>Balanomorpha</taxon>
        <taxon>Balanoidea</taxon>
        <taxon>Balanidae</taxon>
        <taxon>Amphibalaninae</taxon>
        <taxon>Amphibalanus</taxon>
    </lineage>
</organism>
<dbReference type="AlphaFoldDB" id="A0A6A4WHL0"/>
<name>A0A6A4WHL0_AMPAM</name>
<gene>
    <name evidence="4" type="primary">Golga2_3</name>
    <name evidence="4" type="ORF">FJT64_021638</name>
</gene>
<dbReference type="InterPro" id="IPR024858">
    <property type="entry name" value="GOLGA"/>
</dbReference>
<feature type="region of interest" description="Disordered" evidence="2">
    <location>
        <begin position="404"/>
        <end position="432"/>
    </location>
</feature>
<dbReference type="GO" id="GO:0007030">
    <property type="term" value="P:Golgi organization"/>
    <property type="evidence" value="ECO:0007669"/>
    <property type="project" value="TreeGrafter"/>
</dbReference>
<feature type="region of interest" description="Disordered" evidence="2">
    <location>
        <begin position="858"/>
        <end position="912"/>
    </location>
</feature>
<evidence type="ECO:0000256" key="2">
    <source>
        <dbReference type="SAM" id="MobiDB-lite"/>
    </source>
</evidence>
<feature type="compositionally biased region" description="Low complexity" evidence="2">
    <location>
        <begin position="156"/>
        <end position="172"/>
    </location>
</feature>
<feature type="region of interest" description="Disordered" evidence="2">
    <location>
        <begin position="474"/>
        <end position="508"/>
    </location>
</feature>
<feature type="compositionally biased region" description="Basic and acidic residues" evidence="2">
    <location>
        <begin position="420"/>
        <end position="432"/>
    </location>
</feature>
<feature type="domain" description="Golgin subfamily A conserved" evidence="3">
    <location>
        <begin position="746"/>
        <end position="859"/>
    </location>
</feature>
<dbReference type="Proteomes" id="UP000440578">
    <property type="component" value="Unassembled WGS sequence"/>
</dbReference>
<dbReference type="OrthoDB" id="5978643at2759"/>
<feature type="compositionally biased region" description="Basic and acidic residues" evidence="2">
    <location>
        <begin position="1"/>
        <end position="11"/>
    </location>
</feature>
<feature type="region of interest" description="Disordered" evidence="2">
    <location>
        <begin position="1"/>
        <end position="218"/>
    </location>
</feature>
<feature type="compositionally biased region" description="Low complexity" evidence="2">
    <location>
        <begin position="858"/>
        <end position="868"/>
    </location>
</feature>
<keyword evidence="1" id="KW-0175">Coiled coil</keyword>
<protein>
    <submittedName>
        <fullName evidence="4">Golgin subfamily A member 2</fullName>
    </submittedName>
</protein>
<sequence length="948" mass="101579">MDMASKADKIASARKLSSPQLPIFTFPADGSTSFSEYLGNPPAPVTTPPTAPGATAELSFSGMEPPPPPAAEPPQPAAEAHPSPPPPTGTEVSPEPAAGPVQDDSPPGASMASSFTFAGSQPSGPGSQGSAASSRHSDWEYVVGGQQEAAAGPDIAGAQQERAEVAAAPAPAHLTSETLRQLSDRLSQMTSEGEEAEGEPSAAGPPATDQRLAQRNSELAAALEAERRARAEAERTLEDLRARLSELEQEQESGRRAADLRLEQERARLAEQARAQAQTIGILVAEKTELKTAAEQLQARLEEKQAECDASSSQLAAAQVQIQQLREESSRAGQIEVSVQHLQSLYAQADNERNRNRELCSELQEELDEARQRLRTQLDANQALTRQLADTNSRLELAEIRLTQLGGGGGEGESGSGSGAEERAAAAEREAAQLRAERDAASVQFREYTATLSARLQQAEAARDTLTAELAARDDQAAAAAAAAPPPEQPRQEAAVQQAPPPAVTDTERRELEELRQAAAGAAEETDTLRRELRALSEENTRLTLSSQQQAAELQEMKFTVERVNSSAVDNGQLAREMESDRVAASRAMAQNKQLKQQLQELQDGFITLSNKKLELTESLAAERQASAERARQVVELQEQLDKMTARAAEADRQNMTAHQVIDQLRHWEAVGRHAQALQADLTAAEEKLSRLGSAAPSAAGSEAAPGAPERPPSAAGSEPLSSRTQSPVPRPPIEEVIREREELRARLQQFIGGGAVDPAEHEKLRSALAQLEKRFCEVMNQVAALREERQGLEHLCEQLQGETDTIGDYISMYQVQRSALKQQALEREQELNTLNEDRQQLRQQLAQLQQLVSQLMGGQQPAAGAPPAAVPAPTAPDSGTSSPAEPTAPPAPSEPSGPPAPAEPARQQTAQRILSLIEQIGASEYVDGHAAPLHVCQHCRGKRVLNV</sequence>
<feature type="compositionally biased region" description="Pro residues" evidence="2">
    <location>
        <begin position="64"/>
        <end position="88"/>
    </location>
</feature>
<evidence type="ECO:0000313" key="5">
    <source>
        <dbReference type="Proteomes" id="UP000440578"/>
    </source>
</evidence>
<accession>A0A6A4WHL0</accession>
<dbReference type="GO" id="GO:0005801">
    <property type="term" value="C:cis-Golgi network"/>
    <property type="evidence" value="ECO:0007669"/>
    <property type="project" value="TreeGrafter"/>
</dbReference>
<evidence type="ECO:0000313" key="4">
    <source>
        <dbReference type="EMBL" id="KAF0306946.1"/>
    </source>
</evidence>
<evidence type="ECO:0000256" key="1">
    <source>
        <dbReference type="ARBA" id="ARBA00023054"/>
    </source>
</evidence>
<evidence type="ECO:0000259" key="3">
    <source>
        <dbReference type="Pfam" id="PF15070"/>
    </source>
</evidence>
<keyword evidence="5" id="KW-1185">Reference proteome</keyword>
<dbReference type="GO" id="GO:0000137">
    <property type="term" value="C:Golgi cis cisterna"/>
    <property type="evidence" value="ECO:0007669"/>
    <property type="project" value="TreeGrafter"/>
</dbReference>
<feature type="compositionally biased region" description="Pro residues" evidence="2">
    <location>
        <begin position="887"/>
        <end position="903"/>
    </location>
</feature>
<dbReference type="EMBL" id="VIIS01000621">
    <property type="protein sequence ID" value="KAF0306945.1"/>
    <property type="molecule type" value="Genomic_DNA"/>
</dbReference>
<feature type="compositionally biased region" description="Low complexity" evidence="2">
    <location>
        <begin position="876"/>
        <end position="886"/>
    </location>
</feature>
<dbReference type="GO" id="GO:0032580">
    <property type="term" value="C:Golgi cisterna membrane"/>
    <property type="evidence" value="ECO:0007669"/>
    <property type="project" value="TreeGrafter"/>
</dbReference>
<proteinExistence type="predicted"/>
<dbReference type="PANTHER" id="PTHR10881">
    <property type="entry name" value="GOLGIN SUBFAMILY A MEMBER-RELATED"/>
    <property type="match status" value="1"/>
</dbReference>
<feature type="compositionally biased region" description="Pro residues" evidence="2">
    <location>
        <begin position="41"/>
        <end position="51"/>
    </location>
</feature>
<feature type="compositionally biased region" description="Gly residues" evidence="2">
    <location>
        <begin position="405"/>
        <end position="418"/>
    </location>
</feature>